<protein>
    <submittedName>
        <fullName evidence="3">ATP-binding cassette sub- F member 1</fullName>
    </submittedName>
</protein>
<evidence type="ECO:0000256" key="1">
    <source>
        <dbReference type="ARBA" id="ARBA00022737"/>
    </source>
</evidence>
<gene>
    <name evidence="3" type="primary">ABCF1_1</name>
    <name evidence="3" type="ORF">OS493_024701</name>
</gene>
<name>A0A9W9ZD97_9CNID</name>
<keyword evidence="4" id="KW-1185">Reference proteome</keyword>
<dbReference type="Proteomes" id="UP001163046">
    <property type="component" value="Unassembled WGS sequence"/>
</dbReference>
<dbReference type="EMBL" id="MU826369">
    <property type="protein sequence ID" value="KAJ7378039.1"/>
    <property type="molecule type" value="Genomic_DNA"/>
</dbReference>
<keyword evidence="3" id="KW-0547">Nucleotide-binding</keyword>
<dbReference type="PANTHER" id="PTHR19211:SF14">
    <property type="entry name" value="ATP-BINDING CASSETTE SUB-FAMILY F MEMBER 1"/>
    <property type="match status" value="1"/>
</dbReference>
<proteinExistence type="predicted"/>
<evidence type="ECO:0000313" key="3">
    <source>
        <dbReference type="EMBL" id="KAJ7378039.1"/>
    </source>
</evidence>
<sequence>MVKKKGQKNAQSKKNWILRQRGPRNRRKQRTQWICSNLAKKRKGNLKKKAKFETETQEVAGSQFSVSQQESSAKTAVLENALDIKVEKFSISARGKDLFVNANLNITAGRRYGLVDQMGKKKSTNGIFKFM</sequence>
<evidence type="ECO:0000256" key="2">
    <source>
        <dbReference type="SAM" id="MobiDB-lite"/>
    </source>
</evidence>
<organism evidence="3 4">
    <name type="scientific">Desmophyllum pertusum</name>
    <dbReference type="NCBI Taxonomy" id="174260"/>
    <lineage>
        <taxon>Eukaryota</taxon>
        <taxon>Metazoa</taxon>
        <taxon>Cnidaria</taxon>
        <taxon>Anthozoa</taxon>
        <taxon>Hexacorallia</taxon>
        <taxon>Scleractinia</taxon>
        <taxon>Caryophylliina</taxon>
        <taxon>Caryophylliidae</taxon>
        <taxon>Desmophyllum</taxon>
    </lineage>
</organism>
<keyword evidence="1" id="KW-0677">Repeat</keyword>
<dbReference type="OrthoDB" id="2110130at2759"/>
<dbReference type="GO" id="GO:0005524">
    <property type="term" value="F:ATP binding"/>
    <property type="evidence" value="ECO:0007669"/>
    <property type="project" value="UniProtKB-KW"/>
</dbReference>
<feature type="region of interest" description="Disordered" evidence="2">
    <location>
        <begin position="1"/>
        <end position="30"/>
    </location>
</feature>
<dbReference type="AlphaFoldDB" id="A0A9W9ZD97"/>
<dbReference type="InterPro" id="IPR050611">
    <property type="entry name" value="ABCF"/>
</dbReference>
<reference evidence="3" key="1">
    <citation type="submission" date="2023-01" db="EMBL/GenBank/DDBJ databases">
        <title>Genome assembly of the deep-sea coral Lophelia pertusa.</title>
        <authorList>
            <person name="Herrera S."/>
            <person name="Cordes E."/>
        </authorList>
    </citation>
    <scope>NUCLEOTIDE SEQUENCE</scope>
    <source>
        <strain evidence="3">USNM1676648</strain>
        <tissue evidence="3">Polyp</tissue>
    </source>
</reference>
<evidence type="ECO:0000313" key="4">
    <source>
        <dbReference type="Proteomes" id="UP001163046"/>
    </source>
</evidence>
<dbReference type="PANTHER" id="PTHR19211">
    <property type="entry name" value="ATP-BINDING TRANSPORT PROTEIN-RELATED"/>
    <property type="match status" value="1"/>
</dbReference>
<keyword evidence="3" id="KW-0067">ATP-binding</keyword>
<feature type="compositionally biased region" description="Basic residues" evidence="2">
    <location>
        <begin position="21"/>
        <end position="30"/>
    </location>
</feature>
<accession>A0A9W9ZD97</accession>
<comment type="caution">
    <text evidence="3">The sequence shown here is derived from an EMBL/GenBank/DDBJ whole genome shotgun (WGS) entry which is preliminary data.</text>
</comment>